<evidence type="ECO:0000313" key="2">
    <source>
        <dbReference type="Proteomes" id="UP000692954"/>
    </source>
</evidence>
<reference evidence="1" key="1">
    <citation type="submission" date="2021-01" db="EMBL/GenBank/DDBJ databases">
        <authorList>
            <consortium name="Genoscope - CEA"/>
            <person name="William W."/>
        </authorList>
    </citation>
    <scope>NUCLEOTIDE SEQUENCE</scope>
</reference>
<organism evidence="1 2">
    <name type="scientific">Paramecium sonneborni</name>
    <dbReference type="NCBI Taxonomy" id="65129"/>
    <lineage>
        <taxon>Eukaryota</taxon>
        <taxon>Sar</taxon>
        <taxon>Alveolata</taxon>
        <taxon>Ciliophora</taxon>
        <taxon>Intramacronucleata</taxon>
        <taxon>Oligohymenophorea</taxon>
        <taxon>Peniculida</taxon>
        <taxon>Parameciidae</taxon>
        <taxon>Paramecium</taxon>
    </lineage>
</organism>
<gene>
    <name evidence="1" type="ORF">PSON_ATCC_30995.1.T0510345</name>
</gene>
<accession>A0A8S1NCI7</accession>
<proteinExistence type="predicted"/>
<evidence type="ECO:0000313" key="1">
    <source>
        <dbReference type="EMBL" id="CAD8087711.1"/>
    </source>
</evidence>
<dbReference type="Proteomes" id="UP000692954">
    <property type="component" value="Unassembled WGS sequence"/>
</dbReference>
<keyword evidence="2" id="KW-1185">Reference proteome</keyword>
<comment type="caution">
    <text evidence="1">The sequence shown here is derived from an EMBL/GenBank/DDBJ whole genome shotgun (WGS) entry which is preliminary data.</text>
</comment>
<dbReference type="EMBL" id="CAJJDN010000051">
    <property type="protein sequence ID" value="CAD8087711.1"/>
    <property type="molecule type" value="Genomic_DNA"/>
</dbReference>
<name>A0A8S1NCI7_9CILI</name>
<dbReference type="AlphaFoldDB" id="A0A8S1NCI7"/>
<sequence>MQVLSLQKLVFSAQQMAQKEHFAGKWDVLVDIFYKCLQLYKYNRTALITEILSVHKK</sequence>
<protein>
    <submittedName>
        <fullName evidence="1">Uncharacterized protein</fullName>
    </submittedName>
</protein>